<protein>
    <submittedName>
        <fullName evidence="2">Uncharacterized protein</fullName>
    </submittedName>
</protein>
<keyword evidence="1" id="KW-1133">Transmembrane helix</keyword>
<sequence length="273" mass="31487">MIRLYILNNKLKSLNLVFNLQASMVDYCNKKLFDKSFFDMVIKTIRICFSFSILMLIVCISGLMLLLGGCKTIDVKGKPDLLPYMQKPVAFLTIKSPDNLQKVWPELMGQVELRLKEMPTLGRVTGFKERNLKLDSNPKLRSGFRTYLSTLTLTGISEKNLAWKLEEELNSPLFLLLDFVSFPCAKECPSNVQWVIRLKLIEAHSGDLIFQVRLQHKLDEDEKTAEAYNELAAKLTTKVVDEFASGFIVPWHRWRFEHLKPESVRKLRSEIGI</sequence>
<evidence type="ECO:0000256" key="1">
    <source>
        <dbReference type="SAM" id="Phobius"/>
    </source>
</evidence>
<reference evidence="2 3" key="1">
    <citation type="submission" date="2018-06" db="EMBL/GenBank/DDBJ databases">
        <title>Combined omics and stable isotope probing to characterize newly discovered Mariana Back-Arc vent microbial communities.</title>
        <authorList>
            <person name="Trembath-Reichert E."/>
            <person name="Huber J.A."/>
        </authorList>
    </citation>
    <scope>NUCLEOTIDE SEQUENCE [LARGE SCALE GENOMIC DNA]</scope>
    <source>
        <strain evidence="2">MAG 63_2</strain>
    </source>
</reference>
<gene>
    <name evidence="2" type="ORF">DSY98_03950</name>
</gene>
<keyword evidence="1" id="KW-0472">Membrane</keyword>
<keyword evidence="1" id="KW-0812">Transmembrane</keyword>
<organism evidence="2 3">
    <name type="scientific">SAR324 cluster bacterium</name>
    <dbReference type="NCBI Taxonomy" id="2024889"/>
    <lineage>
        <taxon>Bacteria</taxon>
        <taxon>Deltaproteobacteria</taxon>
        <taxon>SAR324 cluster</taxon>
    </lineage>
</organism>
<dbReference type="EMBL" id="QNZM01000151">
    <property type="protein sequence ID" value="RTZ80704.1"/>
    <property type="molecule type" value="Genomic_DNA"/>
</dbReference>
<name>A0A432GAQ0_9DELT</name>
<dbReference type="Proteomes" id="UP000286732">
    <property type="component" value="Unassembled WGS sequence"/>
</dbReference>
<feature type="transmembrane region" description="Helical" evidence="1">
    <location>
        <begin position="45"/>
        <end position="67"/>
    </location>
</feature>
<evidence type="ECO:0000313" key="2">
    <source>
        <dbReference type="EMBL" id="RTZ80704.1"/>
    </source>
</evidence>
<accession>A0A432GAQ0</accession>
<evidence type="ECO:0000313" key="3">
    <source>
        <dbReference type="Proteomes" id="UP000286732"/>
    </source>
</evidence>
<proteinExistence type="predicted"/>
<dbReference type="AlphaFoldDB" id="A0A432GAQ0"/>
<comment type="caution">
    <text evidence="2">The sequence shown here is derived from an EMBL/GenBank/DDBJ whole genome shotgun (WGS) entry which is preliminary data.</text>
</comment>